<evidence type="ECO:0000313" key="2">
    <source>
        <dbReference type="Proteomes" id="UP001567537"/>
    </source>
</evidence>
<protein>
    <submittedName>
        <fullName evidence="1">CYTH domain-containing protein</fullName>
    </submittedName>
</protein>
<evidence type="ECO:0000313" key="1">
    <source>
        <dbReference type="EMBL" id="MEZ3178288.1"/>
    </source>
</evidence>
<dbReference type="Gene3D" id="2.40.320.10">
    <property type="entry name" value="Hypothetical Protein Pfu-838710-001"/>
    <property type="match status" value="1"/>
</dbReference>
<gene>
    <name evidence="1" type="ORF">KYY02_06070</name>
</gene>
<reference evidence="1 2" key="1">
    <citation type="journal article" date="2021" name="Res Sq">
        <title>Streptomyces Pimoensis sp. nov., Isolated From the Taklimakan Desert in Xinjiang, China.</title>
        <authorList>
            <person name="Zhang P."/>
            <person name="Luo X."/>
            <person name="Luo X."/>
            <person name="Liu Z."/>
            <person name="Xia Z."/>
            <person name="Wan C."/>
            <person name="zhang L."/>
        </authorList>
    </citation>
    <scope>NUCLEOTIDE SEQUENCE [LARGE SCALE GENOMIC DNA]</scope>
    <source>
        <strain evidence="1 2">TRM75549</strain>
    </source>
</reference>
<keyword evidence="2" id="KW-1185">Reference proteome</keyword>
<name>A0ABV4IUM2_9ACTN</name>
<dbReference type="InterPro" id="IPR033469">
    <property type="entry name" value="CYTH-like_dom_sf"/>
</dbReference>
<dbReference type="SUPFAM" id="SSF55154">
    <property type="entry name" value="CYTH-like phosphatases"/>
    <property type="match status" value="1"/>
</dbReference>
<dbReference type="Proteomes" id="UP001567537">
    <property type="component" value="Unassembled WGS sequence"/>
</dbReference>
<accession>A0ABV4IUM2</accession>
<sequence>MTTSEESVPPRFLIPKGACVRGPDGQLRKVVNHVKTSRWMYLLDGIGTPVEQSAVTRIAPDPYPAVVEARPAVEGTSTAHLTTEGMGVELCTPTWLEGTFVFDRKRRFPTAASEWIKPAVTYGSEEWDAFGRLSLDNPVVNGDGVSVTATIRSNPEHFADPHDMVTLRLERDLDKTLDAIAVVTPGKDRTRQDQRNVARVAVTYSWEQLARLLDAPAEARADPARARAYVEDKMPRPGLRADWYVAARKGAKNTYIHRSGGADGKGHTGLLRLRPLTPKEYADAAVNQTRTEWNLSEDLTPDRPVYAAHSQVLQIGREMATTIEAEAEYVVTDGQLTRAIGVLELLVGAPAEAAEYGIRAATAHGVKETHDTYYDTAEHDLLKKGIVLRRRHVSTDPEGTFLFAVKGGTVTFRNEPFRLASQVHLSADPVTSPEVAEFCLGTTPDNAFAAVLRDALGPQWGDKRLELRHALTVHSTRVKFSLQLDNATTIEFSADTSHATTPDGRESSQIHCLELGVGHPGLFVADAAAGGPGTGTTVAAQEAPLFTRTYHLPKDLVPELSAKADFRQFTGLRGMLVPVLLGPDKTTPGGNKAQMLARDLKLFT</sequence>
<proteinExistence type="predicted"/>
<dbReference type="EMBL" id="JAHWZY010000004">
    <property type="protein sequence ID" value="MEZ3178288.1"/>
    <property type="molecule type" value="Genomic_DNA"/>
</dbReference>
<dbReference type="RefSeq" id="WP_371236424.1">
    <property type="nucleotide sequence ID" value="NZ_JAHWZY010000004.1"/>
</dbReference>
<organism evidence="1 2">
    <name type="scientific">Streptomyces pimonensis</name>
    <dbReference type="NCBI Taxonomy" id="2860288"/>
    <lineage>
        <taxon>Bacteria</taxon>
        <taxon>Bacillati</taxon>
        <taxon>Actinomycetota</taxon>
        <taxon>Actinomycetes</taxon>
        <taxon>Kitasatosporales</taxon>
        <taxon>Streptomycetaceae</taxon>
        <taxon>Streptomyces</taxon>
    </lineage>
</organism>
<comment type="caution">
    <text evidence="1">The sequence shown here is derived from an EMBL/GenBank/DDBJ whole genome shotgun (WGS) entry which is preliminary data.</text>
</comment>